<dbReference type="SUPFAM" id="SSF56053">
    <property type="entry name" value="Ribosomal protein L6"/>
    <property type="match status" value="2"/>
</dbReference>
<accession>A0A948W647</accession>
<dbReference type="InterPro" id="IPR019906">
    <property type="entry name" value="Ribosomal_uL6_bac-type"/>
</dbReference>
<dbReference type="FunFam" id="3.90.930.12:FF:000001">
    <property type="entry name" value="50S ribosomal protein L6"/>
    <property type="match status" value="1"/>
</dbReference>
<dbReference type="GO" id="GO:0022625">
    <property type="term" value="C:cytosolic large ribosomal subunit"/>
    <property type="evidence" value="ECO:0007669"/>
    <property type="project" value="UniProtKB-UniRule"/>
</dbReference>
<dbReference type="GO" id="GO:0003735">
    <property type="term" value="F:structural constituent of ribosome"/>
    <property type="evidence" value="ECO:0007669"/>
    <property type="project" value="UniProtKB-UniRule"/>
</dbReference>
<dbReference type="GO" id="GO:0019843">
    <property type="term" value="F:rRNA binding"/>
    <property type="evidence" value="ECO:0007669"/>
    <property type="project" value="UniProtKB-UniRule"/>
</dbReference>
<evidence type="ECO:0000259" key="9">
    <source>
        <dbReference type="Pfam" id="PF00347"/>
    </source>
</evidence>
<dbReference type="Pfam" id="PF00347">
    <property type="entry name" value="Ribosomal_L6"/>
    <property type="match status" value="2"/>
</dbReference>
<proteinExistence type="inferred from homology"/>
<evidence type="ECO:0000256" key="7">
    <source>
        <dbReference type="RuleBase" id="RU003869"/>
    </source>
</evidence>
<dbReference type="PIRSF" id="PIRSF002162">
    <property type="entry name" value="Ribosomal_L6"/>
    <property type="match status" value="1"/>
</dbReference>
<evidence type="ECO:0000256" key="1">
    <source>
        <dbReference type="ARBA" id="ARBA00009356"/>
    </source>
</evidence>
<evidence type="ECO:0000256" key="8">
    <source>
        <dbReference type="RuleBase" id="RU003870"/>
    </source>
</evidence>
<evidence type="ECO:0000256" key="4">
    <source>
        <dbReference type="ARBA" id="ARBA00022980"/>
    </source>
</evidence>
<dbReference type="HAMAP" id="MF_01365_B">
    <property type="entry name" value="Ribosomal_uL6_B"/>
    <property type="match status" value="1"/>
</dbReference>
<dbReference type="InterPro" id="IPR020040">
    <property type="entry name" value="Ribosomal_uL6_a/b-dom"/>
</dbReference>
<sequence>MSRIGKLPIEIPKGVEIRQEGQRINVKGPKGEMTWTLPRGINIRRDGETLFVEDNLGTNEGRALHGANRSHVANLITGVTAGYAKVLEIIGVGYRAQMEGKNLILNLRYNHPIVFPVPDGVTAEVTDRPLKIKISGIDKVVIGQTAANIRAIQKPDPYKGKGIRYEGEQVRKKAGKSAG</sequence>
<keyword evidence="4 6" id="KW-0689">Ribosomal protein</keyword>
<dbReference type="PRINTS" id="PR00059">
    <property type="entry name" value="RIBOSOMALL6"/>
</dbReference>
<evidence type="ECO:0000313" key="11">
    <source>
        <dbReference type="Proteomes" id="UP000777784"/>
    </source>
</evidence>
<comment type="similarity">
    <text evidence="1 6 7">Belongs to the universal ribosomal protein uL6 family.</text>
</comment>
<evidence type="ECO:0000256" key="5">
    <source>
        <dbReference type="ARBA" id="ARBA00023274"/>
    </source>
</evidence>
<evidence type="ECO:0000313" key="10">
    <source>
        <dbReference type="EMBL" id="MBU2691134.1"/>
    </source>
</evidence>
<keyword evidence="5 6" id="KW-0687">Ribonucleoprotein</keyword>
<dbReference type="NCBIfam" id="TIGR03654">
    <property type="entry name" value="L6_bact"/>
    <property type="match status" value="1"/>
</dbReference>
<dbReference type="Proteomes" id="UP000777784">
    <property type="component" value="Unassembled WGS sequence"/>
</dbReference>
<dbReference type="AlphaFoldDB" id="A0A948W647"/>
<evidence type="ECO:0000256" key="2">
    <source>
        <dbReference type="ARBA" id="ARBA00022730"/>
    </source>
</evidence>
<dbReference type="PROSITE" id="PS00525">
    <property type="entry name" value="RIBOSOMAL_L6_1"/>
    <property type="match status" value="1"/>
</dbReference>
<comment type="function">
    <text evidence="6 8">This protein binds to the 23S rRNA, and is important in its secondary structure. It is located near the subunit interface in the base of the L7/L12 stalk, and near the tRNA binding site of the peptidyltransferase center.</text>
</comment>
<feature type="domain" description="Large ribosomal subunit protein uL6 alpha-beta" evidence="9">
    <location>
        <begin position="90"/>
        <end position="165"/>
    </location>
</feature>
<protein>
    <recommendedName>
        <fullName evidence="6">Large ribosomal subunit protein uL6</fullName>
    </recommendedName>
</protein>
<organism evidence="10 11">
    <name type="scientific">Eiseniibacteriota bacterium</name>
    <dbReference type="NCBI Taxonomy" id="2212470"/>
    <lineage>
        <taxon>Bacteria</taxon>
        <taxon>Candidatus Eiseniibacteriota</taxon>
    </lineage>
</organism>
<dbReference type="InterPro" id="IPR036789">
    <property type="entry name" value="Ribosomal_uL6-like_a/b-dom_sf"/>
</dbReference>
<dbReference type="InterPro" id="IPR002358">
    <property type="entry name" value="Ribosomal_uL6_CS"/>
</dbReference>
<gene>
    <name evidence="6 10" type="primary">rplF</name>
    <name evidence="10" type="ORF">KJ970_09400</name>
</gene>
<keyword evidence="2 6" id="KW-0699">rRNA-binding</keyword>
<evidence type="ECO:0000256" key="6">
    <source>
        <dbReference type="HAMAP-Rule" id="MF_01365"/>
    </source>
</evidence>
<evidence type="ECO:0000256" key="3">
    <source>
        <dbReference type="ARBA" id="ARBA00022884"/>
    </source>
</evidence>
<feature type="domain" description="Large ribosomal subunit protein uL6 alpha-beta" evidence="9">
    <location>
        <begin position="11"/>
        <end position="82"/>
    </location>
</feature>
<reference evidence="10" key="1">
    <citation type="submission" date="2021-05" db="EMBL/GenBank/DDBJ databases">
        <title>Energy efficiency and biological interactions define the core microbiome of deep oligotrophic groundwater.</title>
        <authorList>
            <person name="Mehrshad M."/>
            <person name="Lopez-Fernandez M."/>
            <person name="Bell E."/>
            <person name="Bernier-Latmani R."/>
            <person name="Bertilsson S."/>
            <person name="Dopson M."/>
        </authorList>
    </citation>
    <scope>NUCLEOTIDE SEQUENCE</scope>
    <source>
        <strain evidence="10">Modern_marine.mb.64</strain>
    </source>
</reference>
<dbReference type="Gene3D" id="3.90.930.12">
    <property type="entry name" value="Ribosomal protein L6, alpha-beta domain"/>
    <property type="match status" value="2"/>
</dbReference>
<comment type="caution">
    <text evidence="10">The sequence shown here is derived from an EMBL/GenBank/DDBJ whole genome shotgun (WGS) entry which is preliminary data.</text>
</comment>
<comment type="subunit">
    <text evidence="6">Part of the 50S ribosomal subunit.</text>
</comment>
<keyword evidence="3 6" id="KW-0694">RNA-binding</keyword>
<name>A0A948W647_UNCEI</name>
<dbReference type="InterPro" id="IPR000702">
    <property type="entry name" value="Ribosomal_uL6-like"/>
</dbReference>
<dbReference type="EMBL" id="JAHJDP010000046">
    <property type="protein sequence ID" value="MBU2691134.1"/>
    <property type="molecule type" value="Genomic_DNA"/>
</dbReference>
<dbReference type="FunFam" id="3.90.930.12:FF:000002">
    <property type="entry name" value="50S ribosomal protein L6"/>
    <property type="match status" value="1"/>
</dbReference>
<dbReference type="GO" id="GO:0002181">
    <property type="term" value="P:cytoplasmic translation"/>
    <property type="evidence" value="ECO:0007669"/>
    <property type="project" value="TreeGrafter"/>
</dbReference>
<dbReference type="PANTHER" id="PTHR11655:SF14">
    <property type="entry name" value="LARGE RIBOSOMAL SUBUNIT PROTEIN UL6M"/>
    <property type="match status" value="1"/>
</dbReference>
<dbReference type="PANTHER" id="PTHR11655">
    <property type="entry name" value="60S/50S RIBOSOMAL PROTEIN L6/L9"/>
    <property type="match status" value="1"/>
</dbReference>